<protein>
    <recommendedName>
        <fullName evidence="3">Transcription initiation factor TFIID subunit 8</fullName>
    </recommendedName>
</protein>
<feature type="compositionally biased region" description="Acidic residues" evidence="7">
    <location>
        <begin position="385"/>
        <end position="394"/>
    </location>
</feature>
<dbReference type="EMBL" id="JAACFV010000132">
    <property type="protein sequence ID" value="KAF7504612.1"/>
    <property type="molecule type" value="Genomic_DNA"/>
</dbReference>
<evidence type="ECO:0000256" key="2">
    <source>
        <dbReference type="ARBA" id="ARBA00008767"/>
    </source>
</evidence>
<evidence type="ECO:0000256" key="5">
    <source>
        <dbReference type="ARBA" id="ARBA00023163"/>
    </source>
</evidence>
<keyword evidence="4" id="KW-0805">Transcription regulation</keyword>
<dbReference type="CDD" id="cd00076">
    <property type="entry name" value="HFD_SF"/>
    <property type="match status" value="1"/>
</dbReference>
<evidence type="ECO:0000256" key="6">
    <source>
        <dbReference type="ARBA" id="ARBA00023242"/>
    </source>
</evidence>
<keyword evidence="6" id="KW-0539">Nucleus</keyword>
<comment type="caution">
    <text evidence="9">The sequence shown here is derived from an EMBL/GenBank/DDBJ whole genome shotgun (WGS) entry which is preliminary data.</text>
</comment>
<dbReference type="PANTHER" id="PTHR46469">
    <property type="entry name" value="TRANSCRIPTION INITIATION FACTOR TFIID SUBUNIT 8"/>
    <property type="match status" value="1"/>
</dbReference>
<evidence type="ECO:0000259" key="8">
    <source>
        <dbReference type="Pfam" id="PF10406"/>
    </source>
</evidence>
<comment type="similarity">
    <text evidence="2">Belongs to the TAF8 family.</text>
</comment>
<name>A0A8H7E088_9EURO</name>
<evidence type="ECO:0000256" key="3">
    <source>
        <dbReference type="ARBA" id="ARBA00017307"/>
    </source>
</evidence>
<feature type="region of interest" description="Disordered" evidence="7">
    <location>
        <begin position="194"/>
        <end position="239"/>
    </location>
</feature>
<dbReference type="InterPro" id="IPR037818">
    <property type="entry name" value="TAF8"/>
</dbReference>
<evidence type="ECO:0000256" key="7">
    <source>
        <dbReference type="SAM" id="MobiDB-lite"/>
    </source>
</evidence>
<dbReference type="Proteomes" id="UP000606974">
    <property type="component" value="Unassembled WGS sequence"/>
</dbReference>
<dbReference type="PANTHER" id="PTHR46469:SF1">
    <property type="entry name" value="TRANSCRIPTION INITIATION FACTOR TFIID SUBUNIT 8"/>
    <property type="match status" value="1"/>
</dbReference>
<dbReference type="Pfam" id="PF10406">
    <property type="entry name" value="TAF8_C"/>
    <property type="match status" value="1"/>
</dbReference>
<reference evidence="9" key="1">
    <citation type="submission" date="2020-02" db="EMBL/GenBank/DDBJ databases">
        <authorList>
            <person name="Palmer J.M."/>
        </authorList>
    </citation>
    <scope>NUCLEOTIDE SEQUENCE</scope>
    <source>
        <strain evidence="9">EPUS1.4</strain>
        <tissue evidence="9">Thallus</tissue>
    </source>
</reference>
<feature type="region of interest" description="Disordered" evidence="7">
    <location>
        <begin position="358"/>
        <end position="394"/>
    </location>
</feature>
<dbReference type="GO" id="GO:0006367">
    <property type="term" value="P:transcription initiation at RNA polymerase II promoter"/>
    <property type="evidence" value="ECO:0007669"/>
    <property type="project" value="TreeGrafter"/>
</dbReference>
<keyword evidence="5" id="KW-0804">Transcription</keyword>
<feature type="domain" description="Transcription factor TFIID subunit 8 C-terminal" evidence="8">
    <location>
        <begin position="211"/>
        <end position="259"/>
    </location>
</feature>
<dbReference type="CDD" id="cd08049">
    <property type="entry name" value="TAF8"/>
    <property type="match status" value="1"/>
</dbReference>
<evidence type="ECO:0000313" key="10">
    <source>
        <dbReference type="Proteomes" id="UP000606974"/>
    </source>
</evidence>
<dbReference type="OrthoDB" id="2193813at2759"/>
<feature type="region of interest" description="Disordered" evidence="7">
    <location>
        <begin position="153"/>
        <end position="181"/>
    </location>
</feature>
<gene>
    <name evidence="9" type="ORF">GJ744_002039</name>
</gene>
<dbReference type="AlphaFoldDB" id="A0A8H7E088"/>
<keyword evidence="10" id="KW-1185">Reference proteome</keyword>
<comment type="subcellular location">
    <subcellularLocation>
        <location evidence="1">Nucleus</location>
    </subcellularLocation>
</comment>
<feature type="region of interest" description="Disordered" evidence="7">
    <location>
        <begin position="268"/>
        <end position="287"/>
    </location>
</feature>
<evidence type="ECO:0000313" key="9">
    <source>
        <dbReference type="EMBL" id="KAF7504612.1"/>
    </source>
</evidence>
<sequence length="394" mass="44044">MAPVIATPTSPQKRPLSIANYDAHPSKKQRQFYHRHHTLQFKQQSIPGSEPALIGQVPLLEQAEETDVEQGPKPVGRSQVDDFLDHSIVSVCENIAARDGFTNPSIDTWALEMFRGCVEEYVLTLCKYIRRSMLAARRTAPIATDLESAFQAVQVPTPEDQLPPRSRPKSPSSISLLPTPPPDDFFNTHELPESILGSDLNGKEERRRDRHIPSTFPAFPSQHTFRDTPVLPPRERDPRRVRELATEEGRLGEQALRKLATAVRGEGKLDLSTSPDRTTAEAQRGGRQKKVELTVEGMFEETMKELAKAERGKGLAGTTAPVGEDFEVAPIVNSERKYWMPDTSRRRTQRIEPFHMAAKAGTQHHALSEKARGKQRAGASRTQPTDDDLDMNSP</sequence>
<dbReference type="InterPro" id="IPR019473">
    <property type="entry name" value="TFIID_su8_C"/>
</dbReference>
<evidence type="ECO:0000256" key="4">
    <source>
        <dbReference type="ARBA" id="ARBA00023015"/>
    </source>
</evidence>
<accession>A0A8H7E088</accession>
<feature type="compositionally biased region" description="Polar residues" evidence="7">
    <location>
        <begin position="271"/>
        <end position="281"/>
    </location>
</feature>
<evidence type="ECO:0000256" key="1">
    <source>
        <dbReference type="ARBA" id="ARBA00004123"/>
    </source>
</evidence>
<dbReference type="GO" id="GO:0005669">
    <property type="term" value="C:transcription factor TFIID complex"/>
    <property type="evidence" value="ECO:0007669"/>
    <property type="project" value="InterPro"/>
</dbReference>
<organism evidence="9 10">
    <name type="scientific">Endocarpon pusillum</name>
    <dbReference type="NCBI Taxonomy" id="364733"/>
    <lineage>
        <taxon>Eukaryota</taxon>
        <taxon>Fungi</taxon>
        <taxon>Dikarya</taxon>
        <taxon>Ascomycota</taxon>
        <taxon>Pezizomycotina</taxon>
        <taxon>Eurotiomycetes</taxon>
        <taxon>Chaetothyriomycetidae</taxon>
        <taxon>Verrucariales</taxon>
        <taxon>Verrucariaceae</taxon>
        <taxon>Endocarpon</taxon>
    </lineage>
</organism>
<proteinExistence type="inferred from homology"/>